<evidence type="ECO:0000256" key="2">
    <source>
        <dbReference type="ARBA" id="ARBA00022630"/>
    </source>
</evidence>
<protein>
    <recommendedName>
        <fullName evidence="6">FAD-binding PCMH-type domain-containing protein</fullName>
    </recommendedName>
</protein>
<keyword evidence="3" id="KW-0274">FAD</keyword>
<evidence type="ECO:0000256" key="1">
    <source>
        <dbReference type="ARBA" id="ARBA00005466"/>
    </source>
</evidence>
<dbReference type="PANTHER" id="PTHR42973:SF13">
    <property type="entry name" value="FAD-BINDING PCMH-TYPE DOMAIN-CONTAINING PROTEIN"/>
    <property type="match status" value="1"/>
</dbReference>
<keyword evidence="4" id="KW-0560">Oxidoreductase</keyword>
<keyword evidence="5" id="KW-0732">Signal</keyword>
<accession>A0ABR4JXQ7</accession>
<dbReference type="InterPro" id="IPR050416">
    <property type="entry name" value="FAD-linked_Oxidoreductase"/>
</dbReference>
<proteinExistence type="inferred from homology"/>
<keyword evidence="2" id="KW-0285">Flavoprotein</keyword>
<comment type="caution">
    <text evidence="7">The sequence shown here is derived from an EMBL/GenBank/DDBJ whole genome shotgun (WGS) entry which is preliminary data.</text>
</comment>
<evidence type="ECO:0000313" key="7">
    <source>
        <dbReference type="EMBL" id="KAL2844837.1"/>
    </source>
</evidence>
<feature type="chain" id="PRO_5045366821" description="FAD-binding PCMH-type domain-containing protein" evidence="5">
    <location>
        <begin position="17"/>
        <end position="539"/>
    </location>
</feature>
<keyword evidence="8" id="KW-1185">Reference proteome</keyword>
<dbReference type="Proteomes" id="UP001610446">
    <property type="component" value="Unassembled WGS sequence"/>
</dbReference>
<evidence type="ECO:0000256" key="4">
    <source>
        <dbReference type="ARBA" id="ARBA00023002"/>
    </source>
</evidence>
<dbReference type="InterPro" id="IPR006094">
    <property type="entry name" value="Oxid_FAD_bind_N"/>
</dbReference>
<feature type="domain" description="FAD-binding PCMH-type" evidence="6">
    <location>
        <begin position="116"/>
        <end position="286"/>
    </location>
</feature>
<reference evidence="7 8" key="1">
    <citation type="submission" date="2024-07" db="EMBL/GenBank/DDBJ databases">
        <title>Section-level genome sequencing and comparative genomics of Aspergillus sections Usti and Cavernicolus.</title>
        <authorList>
            <consortium name="Lawrence Berkeley National Laboratory"/>
            <person name="Nybo J.L."/>
            <person name="Vesth T.C."/>
            <person name="Theobald S."/>
            <person name="Frisvad J.C."/>
            <person name="Larsen T.O."/>
            <person name="Kjaerboelling I."/>
            <person name="Rothschild-Mancinelli K."/>
            <person name="Lyhne E.K."/>
            <person name="Kogle M.E."/>
            <person name="Barry K."/>
            <person name="Clum A."/>
            <person name="Na H."/>
            <person name="Ledsgaard L."/>
            <person name="Lin J."/>
            <person name="Lipzen A."/>
            <person name="Kuo A."/>
            <person name="Riley R."/>
            <person name="Mondo S."/>
            <person name="Labutti K."/>
            <person name="Haridas S."/>
            <person name="Pangalinan J."/>
            <person name="Salamov A.A."/>
            <person name="Simmons B.A."/>
            <person name="Magnuson J.K."/>
            <person name="Chen J."/>
            <person name="Drula E."/>
            <person name="Henrissat B."/>
            <person name="Wiebenga A."/>
            <person name="Lubbers R.J."/>
            <person name="Gomes A.C."/>
            <person name="Makela M.R."/>
            <person name="Stajich J."/>
            <person name="Grigoriev I.V."/>
            <person name="Mortensen U.H."/>
            <person name="De Vries R.P."/>
            <person name="Baker S.E."/>
            <person name="Andersen M.R."/>
        </authorList>
    </citation>
    <scope>NUCLEOTIDE SEQUENCE [LARGE SCALE GENOMIC DNA]</scope>
    <source>
        <strain evidence="7 8">CBS 123904</strain>
    </source>
</reference>
<dbReference type="InterPro" id="IPR016166">
    <property type="entry name" value="FAD-bd_PCMH"/>
</dbReference>
<dbReference type="SUPFAM" id="SSF56176">
    <property type="entry name" value="FAD-binding/transporter-associated domain-like"/>
    <property type="match status" value="1"/>
</dbReference>
<evidence type="ECO:0000256" key="3">
    <source>
        <dbReference type="ARBA" id="ARBA00022827"/>
    </source>
</evidence>
<evidence type="ECO:0000313" key="8">
    <source>
        <dbReference type="Proteomes" id="UP001610446"/>
    </source>
</evidence>
<dbReference type="InterPro" id="IPR036318">
    <property type="entry name" value="FAD-bd_PCMH-like_sf"/>
</dbReference>
<dbReference type="PANTHER" id="PTHR42973">
    <property type="entry name" value="BINDING OXIDOREDUCTASE, PUTATIVE (AFU_ORTHOLOGUE AFUA_1G17690)-RELATED"/>
    <property type="match status" value="1"/>
</dbReference>
<dbReference type="InterPro" id="IPR016169">
    <property type="entry name" value="FAD-bd_PCMH_sub2"/>
</dbReference>
<dbReference type="Gene3D" id="3.30.465.10">
    <property type="match status" value="1"/>
</dbReference>
<name>A0ABR4JXQ7_9EURO</name>
<comment type="similarity">
    <text evidence="1">Belongs to the oxygen-dependent FAD-linked oxidoreductase family.</text>
</comment>
<evidence type="ECO:0000259" key="6">
    <source>
        <dbReference type="PROSITE" id="PS51387"/>
    </source>
</evidence>
<evidence type="ECO:0000256" key="5">
    <source>
        <dbReference type="SAM" id="SignalP"/>
    </source>
</evidence>
<organism evidence="7 8">
    <name type="scientific">Aspergillus pseudoustus</name>
    <dbReference type="NCBI Taxonomy" id="1810923"/>
    <lineage>
        <taxon>Eukaryota</taxon>
        <taxon>Fungi</taxon>
        <taxon>Dikarya</taxon>
        <taxon>Ascomycota</taxon>
        <taxon>Pezizomycotina</taxon>
        <taxon>Eurotiomycetes</taxon>
        <taxon>Eurotiomycetidae</taxon>
        <taxon>Eurotiales</taxon>
        <taxon>Aspergillaceae</taxon>
        <taxon>Aspergillus</taxon>
        <taxon>Aspergillus subgen. Nidulantes</taxon>
    </lineage>
</organism>
<feature type="signal peptide" evidence="5">
    <location>
        <begin position="1"/>
        <end position="16"/>
    </location>
</feature>
<dbReference type="Pfam" id="PF01565">
    <property type="entry name" value="FAD_binding_4"/>
    <property type="match status" value="1"/>
</dbReference>
<dbReference type="EMBL" id="JBFXLU010000077">
    <property type="protein sequence ID" value="KAL2844837.1"/>
    <property type="molecule type" value="Genomic_DNA"/>
</dbReference>
<dbReference type="PROSITE" id="PS51387">
    <property type="entry name" value="FAD_PCMH"/>
    <property type="match status" value="1"/>
</dbReference>
<sequence>MRLVLLPVLIATTAYARQTVPTVSSVDHFLRSVDVKPFLIRPADKAAGGIAFTCSVLAHYPVNNSIRPTGQSNDSTHYPSYYTNCASKNTTSSQYLITQSDPSYLSQAHAHFSATAYRHPACIYIPPTPEAVAVAIRTAVFSSTPFAIRSGGHCFQTGWANIDSQLLISLSGIKDLEYDETTQTIHVGFGNRWQDVYDYLAPYNRLVIGGRQGTVGMGLTTGGGLSHSSSEYGWPSQNVLSYTLVLANGTIVTASGTSYPDLYFAIKAGGNNFGVITHITMRTVPAGPVWGGQITYSTNYSREFMAAVAEYQATGQVNDVKSAVLPSIGLNAGAIACIVAHMGGIERPEAFRAFFDIPAVRDDTRVYTSFAELAAYDVPGAPRWIDATTTVLLDSQTYVDILDIVGEYSDAISRLQGGSFWLMPQPISQSMVEASTSLGEDPMNVTSAAQLWLTLNLNWSLASDDATVRRIITEAIERIEEMTTSRGVYNPYKFPTNSYSSQSPFVGYGEDSYARLRAASKTYDPRGVFQRLVPGGWKL</sequence>
<gene>
    <name evidence="7" type="ORF">BJY01DRAFT_248001</name>
</gene>